<comment type="catalytic activity">
    <reaction evidence="1">
        <text>ATP + protein L-histidine = ADP + protein N-phospho-L-histidine.</text>
        <dbReference type="EC" id="2.7.13.3"/>
    </reaction>
</comment>
<feature type="domain" description="Histidine kinase" evidence="10">
    <location>
        <begin position="155"/>
        <end position="406"/>
    </location>
</feature>
<dbReference type="EMBL" id="WTYU01000001">
    <property type="protein sequence ID" value="MXP13277.1"/>
    <property type="molecule type" value="Genomic_DNA"/>
</dbReference>
<evidence type="ECO:0000259" key="11">
    <source>
        <dbReference type="PROSITE" id="PS50851"/>
    </source>
</evidence>
<evidence type="ECO:0000256" key="2">
    <source>
        <dbReference type="ARBA" id="ARBA00012438"/>
    </source>
</evidence>
<dbReference type="GO" id="GO:0006935">
    <property type="term" value="P:chemotaxis"/>
    <property type="evidence" value="ECO:0007669"/>
    <property type="project" value="InterPro"/>
</dbReference>
<dbReference type="InterPro" id="IPR036641">
    <property type="entry name" value="HPT_dom_sf"/>
</dbReference>
<dbReference type="GO" id="GO:0000155">
    <property type="term" value="F:phosphorelay sensor kinase activity"/>
    <property type="evidence" value="ECO:0007669"/>
    <property type="project" value="InterPro"/>
</dbReference>
<dbReference type="SUPFAM" id="SSF55874">
    <property type="entry name" value="ATPase domain of HSP90 chaperone/DNA topoisomerase II/histidine kinase"/>
    <property type="match status" value="1"/>
</dbReference>
<evidence type="ECO:0000313" key="14">
    <source>
        <dbReference type="Proteomes" id="UP000473531"/>
    </source>
</evidence>
<keyword evidence="14" id="KW-1185">Reference proteome</keyword>
<keyword evidence="4 9" id="KW-0597">Phosphoprotein</keyword>
<dbReference type="Gene3D" id="3.30.565.10">
    <property type="entry name" value="Histidine kinase-like ATPase, C-terminal domain"/>
    <property type="match status" value="1"/>
</dbReference>
<keyword evidence="7" id="KW-0902">Two-component regulatory system</keyword>
<feature type="domain" description="CheW-like" evidence="11">
    <location>
        <begin position="408"/>
        <end position="544"/>
    </location>
</feature>
<dbReference type="CDD" id="cd00088">
    <property type="entry name" value="HPT"/>
    <property type="match status" value="1"/>
</dbReference>
<evidence type="ECO:0000313" key="13">
    <source>
        <dbReference type="EMBL" id="MXP13277.1"/>
    </source>
</evidence>
<proteinExistence type="predicted"/>
<evidence type="ECO:0000256" key="6">
    <source>
        <dbReference type="ARBA" id="ARBA00022777"/>
    </source>
</evidence>
<dbReference type="PROSITE" id="PS50851">
    <property type="entry name" value="CHEW"/>
    <property type="match status" value="1"/>
</dbReference>
<comment type="function">
    <text evidence="8">Involved in the transmission of sensory signals from the chemoreceptors to the flagellar motors. CheA is autophosphorylated; it can transfer its phosphate group to either CheB or CheY.</text>
</comment>
<dbReference type="Proteomes" id="UP000473531">
    <property type="component" value="Unassembled WGS sequence"/>
</dbReference>
<evidence type="ECO:0000259" key="10">
    <source>
        <dbReference type="PROSITE" id="PS50109"/>
    </source>
</evidence>
<dbReference type="InterPro" id="IPR008207">
    <property type="entry name" value="Sig_transdc_His_kin_Hpt_dom"/>
</dbReference>
<dbReference type="SMART" id="SM00073">
    <property type="entry name" value="HPT"/>
    <property type="match status" value="1"/>
</dbReference>
<dbReference type="FunFam" id="3.30.565.10:FF:000016">
    <property type="entry name" value="Chemotaxis protein CheA, putative"/>
    <property type="match status" value="1"/>
</dbReference>
<organism evidence="13 14">
    <name type="scientific">Allopontixanthobacter confluentis</name>
    <dbReference type="NCBI Taxonomy" id="1849021"/>
    <lineage>
        <taxon>Bacteria</taxon>
        <taxon>Pseudomonadati</taxon>
        <taxon>Pseudomonadota</taxon>
        <taxon>Alphaproteobacteria</taxon>
        <taxon>Sphingomonadales</taxon>
        <taxon>Erythrobacteraceae</taxon>
        <taxon>Allopontixanthobacter</taxon>
    </lineage>
</organism>
<name>A0A6L7GBL4_9SPHN</name>
<dbReference type="AlphaFoldDB" id="A0A6L7GBL4"/>
<comment type="caution">
    <text evidence="13">The sequence shown here is derived from an EMBL/GenBank/DDBJ whole genome shotgun (WGS) entry which is preliminary data.</text>
</comment>
<dbReference type="SMART" id="SM01231">
    <property type="entry name" value="H-kinase_dim"/>
    <property type="match status" value="1"/>
</dbReference>
<evidence type="ECO:0000256" key="7">
    <source>
        <dbReference type="ARBA" id="ARBA00023012"/>
    </source>
</evidence>
<dbReference type="PANTHER" id="PTHR43395">
    <property type="entry name" value="SENSOR HISTIDINE KINASE CHEA"/>
    <property type="match status" value="1"/>
</dbReference>
<dbReference type="InterPro" id="IPR002545">
    <property type="entry name" value="CheW-lke_dom"/>
</dbReference>
<evidence type="ECO:0000256" key="1">
    <source>
        <dbReference type="ARBA" id="ARBA00000085"/>
    </source>
</evidence>
<sequence length="792" mass="84678">MDDLLAEFVAETREMLEAIAGEIVAWEADPADRARLDGIFRFVHTVKGNCGFFDFPRLEKLSHAAESVLAEVRAGRRVPDVGLVNAVLAIIDRISQMADAIDAGQDLPGTGDDDLIAALEPDATEAEGDGVGAAASGATMQDDTNEKTIGAHQTVTPRSIRLPVELLDRVMSGISDMVLARNDLARRLRDAGAQPTIDGPFERLTGILTDVREAVTRMRMQRIEHLYNALPRLVRDLSADLGKQVMIDLEGGDVELDREMIEMIRDPVTHIIRNAIDHGIETPATRLAAGKREIGLLSFAARQSGNKITITITDDGRGLDLAKLASKAVAAHIVSQREADEMSRNQLQQLIFEPGLSTADTVSNVSGRGVGMDVVRANLEKIGGTIQVRSKAGEGTLFILEIPLTLSIVAGLTVGAEGQRFAIPRSYVEEIVHGAAASLEYSTVGDSELVTFRGKRIACLSLANVLGMTRGQSVRGKTLVLVRLGSGDLFAVAVDRIYDHEDLVVKPLAPAVMATGVYAGTTLLDDGSPILMLDMPTIAQQNGLVSEVRLRPASVEPEDVEVSEKTRPVMLFVGIDGRRRAMDMDIVRRIDIAPVAAIDIEGARAQIVIDGEILPLVGAYGGAMPADKLKLLRLSDGTCELAYAVREVSDAAVIDSAIVPAGADDDLIEGVTLIGGEPVGIIDGMKLFARHGSPPQSSVPLVCRLPAADGWARTMLEPLVKAAGYRLAASDDEAADVTILMENDDAETSDHDGQIICLHADAEAPVSTADRIYRYDRDALLGALRTARGGRP</sequence>
<evidence type="ECO:0000256" key="5">
    <source>
        <dbReference type="ARBA" id="ARBA00022679"/>
    </source>
</evidence>
<protein>
    <recommendedName>
        <fullName evidence="3">Chemotaxis protein CheA</fullName>
        <ecNumber evidence="2">2.7.13.3</ecNumber>
    </recommendedName>
</protein>
<dbReference type="InterPro" id="IPR036061">
    <property type="entry name" value="CheW-like_dom_sf"/>
</dbReference>
<dbReference type="Pfam" id="PF01627">
    <property type="entry name" value="Hpt"/>
    <property type="match status" value="1"/>
</dbReference>
<dbReference type="PROSITE" id="PS50894">
    <property type="entry name" value="HPT"/>
    <property type="match status" value="1"/>
</dbReference>
<feature type="domain" description="HPt" evidence="12">
    <location>
        <begin position="1"/>
        <end position="101"/>
    </location>
</feature>
<gene>
    <name evidence="13" type="ORF">GRI44_00700</name>
</gene>
<dbReference type="PANTHER" id="PTHR43395:SF1">
    <property type="entry name" value="CHEMOTAXIS PROTEIN CHEA"/>
    <property type="match status" value="1"/>
</dbReference>
<dbReference type="InterPro" id="IPR005467">
    <property type="entry name" value="His_kinase_dom"/>
</dbReference>
<dbReference type="RefSeq" id="WP_160599391.1">
    <property type="nucleotide sequence ID" value="NZ_WTYU01000001.1"/>
</dbReference>
<evidence type="ECO:0000256" key="3">
    <source>
        <dbReference type="ARBA" id="ARBA00021495"/>
    </source>
</evidence>
<feature type="modified residue" description="Phosphohistidine" evidence="9">
    <location>
        <position position="44"/>
    </location>
</feature>
<dbReference type="Gene3D" id="1.20.120.160">
    <property type="entry name" value="HPT domain"/>
    <property type="match status" value="1"/>
</dbReference>
<evidence type="ECO:0000256" key="8">
    <source>
        <dbReference type="ARBA" id="ARBA00035100"/>
    </source>
</evidence>
<evidence type="ECO:0000256" key="9">
    <source>
        <dbReference type="PROSITE-ProRule" id="PRU00110"/>
    </source>
</evidence>
<evidence type="ECO:0000256" key="4">
    <source>
        <dbReference type="ARBA" id="ARBA00022553"/>
    </source>
</evidence>
<dbReference type="Pfam" id="PF01584">
    <property type="entry name" value="CheW"/>
    <property type="match status" value="1"/>
</dbReference>
<dbReference type="EC" id="2.7.13.3" evidence="2"/>
<dbReference type="Gene3D" id="2.30.30.40">
    <property type="entry name" value="SH3 Domains"/>
    <property type="match status" value="1"/>
</dbReference>
<dbReference type="SUPFAM" id="SSF47226">
    <property type="entry name" value="Histidine-containing phosphotransfer domain, HPT domain"/>
    <property type="match status" value="1"/>
</dbReference>
<reference evidence="13 14" key="1">
    <citation type="submission" date="2019-12" db="EMBL/GenBank/DDBJ databases">
        <title>Genomic-based taxomic classification of the family Erythrobacteraceae.</title>
        <authorList>
            <person name="Xu L."/>
        </authorList>
    </citation>
    <scope>NUCLEOTIDE SEQUENCE [LARGE SCALE GENOMIC DNA]</scope>
    <source>
        <strain evidence="13 14">KCTC 52259</strain>
    </source>
</reference>
<dbReference type="SMART" id="SM00387">
    <property type="entry name" value="HATPase_c"/>
    <property type="match status" value="1"/>
</dbReference>
<dbReference type="InterPro" id="IPR051315">
    <property type="entry name" value="Bact_Chemotaxis_CheA"/>
</dbReference>
<dbReference type="InterPro" id="IPR036890">
    <property type="entry name" value="HATPase_C_sf"/>
</dbReference>
<dbReference type="PROSITE" id="PS50109">
    <property type="entry name" value="HIS_KIN"/>
    <property type="match status" value="1"/>
</dbReference>
<dbReference type="PRINTS" id="PR00344">
    <property type="entry name" value="BCTRLSENSOR"/>
</dbReference>
<dbReference type="OrthoDB" id="9803176at2"/>
<accession>A0A6L7GBL4</accession>
<dbReference type="GO" id="GO:0005737">
    <property type="term" value="C:cytoplasm"/>
    <property type="evidence" value="ECO:0007669"/>
    <property type="project" value="InterPro"/>
</dbReference>
<dbReference type="Pfam" id="PF02518">
    <property type="entry name" value="HATPase_c"/>
    <property type="match status" value="1"/>
</dbReference>
<dbReference type="SMART" id="SM00260">
    <property type="entry name" value="CheW"/>
    <property type="match status" value="1"/>
</dbReference>
<dbReference type="InterPro" id="IPR004358">
    <property type="entry name" value="Sig_transdc_His_kin-like_C"/>
</dbReference>
<keyword evidence="6" id="KW-0418">Kinase</keyword>
<dbReference type="InterPro" id="IPR003594">
    <property type="entry name" value="HATPase_dom"/>
</dbReference>
<evidence type="ECO:0000259" key="12">
    <source>
        <dbReference type="PROSITE" id="PS50894"/>
    </source>
</evidence>
<dbReference type="InterPro" id="IPR004105">
    <property type="entry name" value="CheA-like_dim"/>
</dbReference>
<dbReference type="SUPFAM" id="SSF50341">
    <property type="entry name" value="CheW-like"/>
    <property type="match status" value="1"/>
</dbReference>
<keyword evidence="5" id="KW-0808">Transferase</keyword>